<evidence type="ECO:0000313" key="2">
    <source>
        <dbReference type="Proteomes" id="UP001558652"/>
    </source>
</evidence>
<name>A0ABD0Y841_9HEMI</name>
<sequence length="182" mass="19803">MTRWKKPPIGDTSWSTIALASLRKQVTGPTSLQSARRVQGMGGLVFSVEFHLSLGMPPPPPWGPLSHQGHTLSNQARTAGQSVLAPPRDCYRTAAGSPLESSPPNNIMDHTQRRSHIHNNPYLTANPYIHVSGVNHASTKSLTLSSLLIDLFIRVRRSSGMDREAKEKVCDVSLPMSEASSS</sequence>
<gene>
    <name evidence="1" type="ORF">AAG570_002618</name>
</gene>
<dbReference type="AlphaFoldDB" id="A0ABD0Y841"/>
<protein>
    <submittedName>
        <fullName evidence="1">Uncharacterized protein</fullName>
    </submittedName>
</protein>
<organism evidence="1 2">
    <name type="scientific">Ranatra chinensis</name>
    <dbReference type="NCBI Taxonomy" id="642074"/>
    <lineage>
        <taxon>Eukaryota</taxon>
        <taxon>Metazoa</taxon>
        <taxon>Ecdysozoa</taxon>
        <taxon>Arthropoda</taxon>
        <taxon>Hexapoda</taxon>
        <taxon>Insecta</taxon>
        <taxon>Pterygota</taxon>
        <taxon>Neoptera</taxon>
        <taxon>Paraneoptera</taxon>
        <taxon>Hemiptera</taxon>
        <taxon>Heteroptera</taxon>
        <taxon>Panheteroptera</taxon>
        <taxon>Nepomorpha</taxon>
        <taxon>Nepidae</taxon>
        <taxon>Ranatrinae</taxon>
        <taxon>Ranatra</taxon>
    </lineage>
</organism>
<accession>A0ABD0Y841</accession>
<dbReference type="Proteomes" id="UP001558652">
    <property type="component" value="Unassembled WGS sequence"/>
</dbReference>
<comment type="caution">
    <text evidence="1">The sequence shown here is derived from an EMBL/GenBank/DDBJ whole genome shotgun (WGS) entry which is preliminary data.</text>
</comment>
<reference evidence="1 2" key="1">
    <citation type="submission" date="2024-07" db="EMBL/GenBank/DDBJ databases">
        <title>Chromosome-level genome assembly of the water stick insect Ranatra chinensis (Heteroptera: Nepidae).</title>
        <authorList>
            <person name="Liu X."/>
        </authorList>
    </citation>
    <scope>NUCLEOTIDE SEQUENCE [LARGE SCALE GENOMIC DNA]</scope>
    <source>
        <strain evidence="1">Cailab_2021Rc</strain>
        <tissue evidence="1">Muscle</tissue>
    </source>
</reference>
<dbReference type="EMBL" id="JBFDAA010000012">
    <property type="protein sequence ID" value="KAL1123541.1"/>
    <property type="molecule type" value="Genomic_DNA"/>
</dbReference>
<proteinExistence type="predicted"/>
<keyword evidence="2" id="KW-1185">Reference proteome</keyword>
<evidence type="ECO:0000313" key="1">
    <source>
        <dbReference type="EMBL" id="KAL1123541.1"/>
    </source>
</evidence>